<comment type="caution">
    <text evidence="1">The sequence shown here is derived from an EMBL/GenBank/DDBJ whole genome shotgun (WGS) entry which is preliminary data.</text>
</comment>
<sequence length="85" mass="9331">MRNVRRIIHVDMGLKIQDGCLSAKDSGHCCAEPIGTGYNTRDTNDNMFAYEHTTLCPRTNLISLVHIVLVGKGDVNLTPDSPGYV</sequence>
<dbReference type="Proteomes" id="UP001151760">
    <property type="component" value="Unassembled WGS sequence"/>
</dbReference>
<name>A0ABQ4WFY6_9ASTR</name>
<evidence type="ECO:0000313" key="2">
    <source>
        <dbReference type="Proteomes" id="UP001151760"/>
    </source>
</evidence>
<evidence type="ECO:0000313" key="1">
    <source>
        <dbReference type="EMBL" id="GJS51783.1"/>
    </source>
</evidence>
<protein>
    <submittedName>
        <fullName evidence="1">Uncharacterized protein</fullName>
    </submittedName>
</protein>
<gene>
    <name evidence="1" type="ORF">Tco_0625145</name>
</gene>
<keyword evidence="2" id="KW-1185">Reference proteome</keyword>
<proteinExistence type="predicted"/>
<accession>A0ABQ4WFY6</accession>
<reference evidence="1" key="2">
    <citation type="submission" date="2022-01" db="EMBL/GenBank/DDBJ databases">
        <authorList>
            <person name="Yamashiro T."/>
            <person name="Shiraishi A."/>
            <person name="Satake H."/>
            <person name="Nakayama K."/>
        </authorList>
    </citation>
    <scope>NUCLEOTIDE SEQUENCE</scope>
</reference>
<organism evidence="1 2">
    <name type="scientific">Tanacetum coccineum</name>
    <dbReference type="NCBI Taxonomy" id="301880"/>
    <lineage>
        <taxon>Eukaryota</taxon>
        <taxon>Viridiplantae</taxon>
        <taxon>Streptophyta</taxon>
        <taxon>Embryophyta</taxon>
        <taxon>Tracheophyta</taxon>
        <taxon>Spermatophyta</taxon>
        <taxon>Magnoliopsida</taxon>
        <taxon>eudicotyledons</taxon>
        <taxon>Gunneridae</taxon>
        <taxon>Pentapetalae</taxon>
        <taxon>asterids</taxon>
        <taxon>campanulids</taxon>
        <taxon>Asterales</taxon>
        <taxon>Asteraceae</taxon>
        <taxon>Asteroideae</taxon>
        <taxon>Anthemideae</taxon>
        <taxon>Anthemidinae</taxon>
        <taxon>Tanacetum</taxon>
    </lineage>
</organism>
<dbReference type="EMBL" id="BQNB010008609">
    <property type="protein sequence ID" value="GJS51783.1"/>
    <property type="molecule type" value="Genomic_DNA"/>
</dbReference>
<reference evidence="1" key="1">
    <citation type="journal article" date="2022" name="Int. J. Mol. Sci.">
        <title>Draft Genome of Tanacetum Coccineum: Genomic Comparison of Closely Related Tanacetum-Family Plants.</title>
        <authorList>
            <person name="Yamashiro T."/>
            <person name="Shiraishi A."/>
            <person name="Nakayama K."/>
            <person name="Satake H."/>
        </authorList>
    </citation>
    <scope>NUCLEOTIDE SEQUENCE</scope>
</reference>